<evidence type="ECO:0000313" key="5">
    <source>
        <dbReference type="Proteomes" id="UP000265509"/>
    </source>
</evidence>
<gene>
    <name evidence="4" type="ORF">DWB85_01790</name>
</gene>
<evidence type="ECO:0000256" key="1">
    <source>
        <dbReference type="ARBA" id="ARBA00023122"/>
    </source>
</evidence>
<dbReference type="SUPFAM" id="SSF54631">
    <property type="entry name" value="CBS-domain pair"/>
    <property type="match status" value="1"/>
</dbReference>
<dbReference type="Gene3D" id="3.10.580.10">
    <property type="entry name" value="CBS-domain"/>
    <property type="match status" value="1"/>
</dbReference>
<sequence>MNRTVIKARDVMHARHLELDGMATVAEALSAMREAKSEVLIVKKRNENDAFGIVLLADIAREVLARDRSAERVNVYEIMSKPVISVEPDMDVRYVARMFQSFGLANAPVIENGRVIGIVSYSELVFEGLCKLID</sequence>
<evidence type="ECO:0000313" key="4">
    <source>
        <dbReference type="EMBL" id="RLQ23310.1"/>
    </source>
</evidence>
<dbReference type="InterPro" id="IPR046342">
    <property type="entry name" value="CBS_dom_sf"/>
</dbReference>
<dbReference type="InterPro" id="IPR051257">
    <property type="entry name" value="Diverse_CBS-Domain"/>
</dbReference>
<dbReference type="EMBL" id="QRAN01000002">
    <property type="protein sequence ID" value="RLQ23310.1"/>
    <property type="molecule type" value="Genomic_DNA"/>
</dbReference>
<reference evidence="4 5" key="1">
    <citation type="submission" date="2018-07" db="EMBL/GenBank/DDBJ databases">
        <title>Halioglobus sp. genome submission.</title>
        <authorList>
            <person name="Ye M.-Q."/>
            <person name="Du Z.-J."/>
        </authorList>
    </citation>
    <scope>NUCLEOTIDE SEQUENCE [LARGE SCALE GENOMIC DNA]</scope>
    <source>
        <strain evidence="4 5">U0301</strain>
    </source>
</reference>
<keyword evidence="1 2" id="KW-0129">CBS domain</keyword>
<dbReference type="SMART" id="SM00116">
    <property type="entry name" value="CBS"/>
    <property type="match status" value="2"/>
</dbReference>
<dbReference type="Pfam" id="PF00571">
    <property type="entry name" value="CBS"/>
    <property type="match status" value="2"/>
</dbReference>
<comment type="caution">
    <text evidence="4">The sequence shown here is derived from an EMBL/GenBank/DDBJ whole genome shotgun (WGS) entry which is preliminary data.</text>
</comment>
<dbReference type="PANTHER" id="PTHR43080:SF2">
    <property type="entry name" value="CBS DOMAIN-CONTAINING PROTEIN"/>
    <property type="match status" value="1"/>
</dbReference>
<accession>A0A3L7E396</accession>
<proteinExistence type="predicted"/>
<dbReference type="PROSITE" id="PS51371">
    <property type="entry name" value="CBS"/>
    <property type="match status" value="1"/>
</dbReference>
<dbReference type="Proteomes" id="UP000265509">
    <property type="component" value="Unassembled WGS sequence"/>
</dbReference>
<dbReference type="PANTHER" id="PTHR43080">
    <property type="entry name" value="CBS DOMAIN-CONTAINING PROTEIN CBSX3, MITOCHONDRIAL"/>
    <property type="match status" value="1"/>
</dbReference>
<keyword evidence="5" id="KW-1185">Reference proteome</keyword>
<feature type="domain" description="CBS" evidence="3">
    <location>
        <begin position="79"/>
        <end position="134"/>
    </location>
</feature>
<dbReference type="RefSeq" id="WP_117952488.1">
    <property type="nucleotide sequence ID" value="NZ_QRAN01000002.1"/>
</dbReference>
<evidence type="ECO:0000259" key="3">
    <source>
        <dbReference type="PROSITE" id="PS51371"/>
    </source>
</evidence>
<evidence type="ECO:0000256" key="2">
    <source>
        <dbReference type="PROSITE-ProRule" id="PRU00703"/>
    </source>
</evidence>
<organism evidence="4 5">
    <name type="scientific">Seongchinamella sediminis</name>
    <dbReference type="NCBI Taxonomy" id="2283635"/>
    <lineage>
        <taxon>Bacteria</taxon>
        <taxon>Pseudomonadati</taxon>
        <taxon>Pseudomonadota</taxon>
        <taxon>Gammaproteobacteria</taxon>
        <taxon>Cellvibrionales</taxon>
        <taxon>Halieaceae</taxon>
        <taxon>Seongchinamella</taxon>
    </lineage>
</organism>
<name>A0A3L7E396_9GAMM</name>
<dbReference type="AlphaFoldDB" id="A0A3L7E396"/>
<protein>
    <submittedName>
        <fullName evidence="4">CBS domain-containing protein</fullName>
    </submittedName>
</protein>
<dbReference type="InterPro" id="IPR000644">
    <property type="entry name" value="CBS_dom"/>
</dbReference>
<dbReference type="OrthoDB" id="9771532at2"/>